<dbReference type="CDD" id="cd00038">
    <property type="entry name" value="CAP_ED"/>
    <property type="match status" value="1"/>
</dbReference>
<dbReference type="VEuPathDB" id="TrichDB:TVAGG3_1045880"/>
<dbReference type="SMART" id="SM00100">
    <property type="entry name" value="cNMP"/>
    <property type="match status" value="1"/>
</dbReference>
<dbReference type="PROSITE" id="PS50042">
    <property type="entry name" value="CNMP_BINDING_3"/>
    <property type="match status" value="1"/>
</dbReference>
<dbReference type="Gene3D" id="2.60.120.10">
    <property type="entry name" value="Jelly Rolls"/>
    <property type="match status" value="1"/>
</dbReference>
<feature type="domain" description="Cyclic nucleotide-binding" evidence="2">
    <location>
        <begin position="83"/>
        <end position="207"/>
    </location>
</feature>
<dbReference type="SMR" id="A2D821"/>
<dbReference type="SUPFAM" id="SSF51206">
    <property type="entry name" value="cAMP-binding domain-like"/>
    <property type="match status" value="1"/>
</dbReference>
<dbReference type="InterPro" id="IPR014710">
    <property type="entry name" value="RmlC-like_jellyroll"/>
</dbReference>
<dbReference type="VEuPathDB" id="TrichDB:TVAG_071180"/>
<dbReference type="InterPro" id="IPR000595">
    <property type="entry name" value="cNMP-bd_dom"/>
</dbReference>
<organism evidence="3 4">
    <name type="scientific">Trichomonas vaginalis (strain ATCC PRA-98 / G3)</name>
    <dbReference type="NCBI Taxonomy" id="412133"/>
    <lineage>
        <taxon>Eukaryota</taxon>
        <taxon>Metamonada</taxon>
        <taxon>Parabasalia</taxon>
        <taxon>Trichomonadida</taxon>
        <taxon>Trichomonadidae</taxon>
        <taxon>Trichomonas</taxon>
    </lineage>
</organism>
<protein>
    <submittedName>
        <fullName evidence="3">Cyclic nucleotide-binding domain containing protein</fullName>
    </submittedName>
</protein>
<dbReference type="InParanoid" id="A2D821"/>
<dbReference type="PANTHER" id="PTHR23011:SF28">
    <property type="entry name" value="CYCLIC NUCLEOTIDE-BINDING DOMAIN CONTAINING PROTEIN"/>
    <property type="match status" value="1"/>
</dbReference>
<keyword evidence="4" id="KW-1185">Reference proteome</keyword>
<dbReference type="OrthoDB" id="546434at2759"/>
<evidence type="ECO:0000256" key="1">
    <source>
        <dbReference type="SAM" id="MobiDB-lite"/>
    </source>
</evidence>
<accession>A2D821</accession>
<gene>
    <name evidence="3" type="ORF">TVAG_071180</name>
</gene>
<reference evidence="3" key="1">
    <citation type="submission" date="2006-10" db="EMBL/GenBank/DDBJ databases">
        <authorList>
            <person name="Amadeo P."/>
            <person name="Zhao Q."/>
            <person name="Wortman J."/>
            <person name="Fraser-Liggett C."/>
            <person name="Carlton J."/>
        </authorList>
    </citation>
    <scope>NUCLEOTIDE SEQUENCE</scope>
    <source>
        <strain evidence="3">G3</strain>
    </source>
</reference>
<proteinExistence type="predicted"/>
<feature type="compositionally biased region" description="Basic and acidic residues" evidence="1">
    <location>
        <begin position="523"/>
        <end position="543"/>
    </location>
</feature>
<evidence type="ECO:0000313" key="3">
    <source>
        <dbReference type="EMBL" id="EAY23454.1"/>
    </source>
</evidence>
<dbReference type="EMBL" id="DS113178">
    <property type="protein sequence ID" value="EAY23454.1"/>
    <property type="molecule type" value="Genomic_DNA"/>
</dbReference>
<sequence length="589" mass="68810">MNEELKVTLKHKPRIILTPMKKREVKSNEKTIDQVIQALKTSPNERTNHHVDTLLSTIGSWDCFTRNIHSQPMRREVCRQIVYEEVDANSVLFKQGDVANGWYIVISGQCLVVVLTKDDSFMADIPPVMIQNLRKALGQDQYFKCVFTAGPKCDFGAVALIDDCLRNATIYVSQKTILARVDNEIYRTTARYFAEAQREKRIQLLLQVKELRCLHSDYDPTIDEAETFKTLAQNTVEFNVPAGTIIDLNNAQAITQPNNFNPNGKTEEEIHANEIDQFSKSQGFYLIAEGKFSLHRMVDFTEYIPKTEDKVQDDVFRVKLPRGKYFIQAKELGPGEIFPDPRLQGGWISHQFRLRVEEPALLHNLKLSNLLSAVTERNVELIKKAVYEQPSDSALIDVWIEKQRAMQWSQYKKKCLKEARRVFKIERQVMNGEVGMRHFGPPKALKPVENARPLSRHAFEEEVDIEQEIKRRREKEREIEERKLSKTKRIIGEKVLREAQISRDIEKRKSELMKRRRRTVSRQSERAKTADAAREKDEEFYKDEMKRKVQQELQKSRDLKEQEVLRRTARKNNSMRNKSQSIFLFEIQN</sequence>
<dbReference type="InterPro" id="IPR018490">
    <property type="entry name" value="cNMP-bd_dom_sf"/>
</dbReference>
<evidence type="ECO:0000259" key="2">
    <source>
        <dbReference type="PROSITE" id="PS50042"/>
    </source>
</evidence>
<name>A2D821_TRIV3</name>
<dbReference type="Proteomes" id="UP000001542">
    <property type="component" value="Unassembled WGS sequence"/>
</dbReference>
<dbReference type="AlphaFoldDB" id="A2D821"/>
<dbReference type="RefSeq" id="XP_001584440.1">
    <property type="nucleotide sequence ID" value="XM_001584390.1"/>
</dbReference>
<dbReference type="PANTHER" id="PTHR23011">
    <property type="entry name" value="CYCLIC NUCLEOTIDE-BINDING DOMAIN CONTAINING PROTEIN"/>
    <property type="match status" value="1"/>
</dbReference>
<reference evidence="3" key="2">
    <citation type="journal article" date="2007" name="Science">
        <title>Draft genome sequence of the sexually transmitted pathogen Trichomonas vaginalis.</title>
        <authorList>
            <person name="Carlton J.M."/>
            <person name="Hirt R.P."/>
            <person name="Silva J.C."/>
            <person name="Delcher A.L."/>
            <person name="Schatz M."/>
            <person name="Zhao Q."/>
            <person name="Wortman J.R."/>
            <person name="Bidwell S.L."/>
            <person name="Alsmark U.C.M."/>
            <person name="Besteiro S."/>
            <person name="Sicheritz-Ponten T."/>
            <person name="Noel C.J."/>
            <person name="Dacks J.B."/>
            <person name="Foster P.G."/>
            <person name="Simillion C."/>
            <person name="Van de Peer Y."/>
            <person name="Miranda-Saavedra D."/>
            <person name="Barton G.J."/>
            <person name="Westrop G.D."/>
            <person name="Mueller S."/>
            <person name="Dessi D."/>
            <person name="Fiori P.L."/>
            <person name="Ren Q."/>
            <person name="Paulsen I."/>
            <person name="Zhang H."/>
            <person name="Bastida-Corcuera F.D."/>
            <person name="Simoes-Barbosa A."/>
            <person name="Brown M.T."/>
            <person name="Hayes R.D."/>
            <person name="Mukherjee M."/>
            <person name="Okumura C.Y."/>
            <person name="Schneider R."/>
            <person name="Smith A.J."/>
            <person name="Vanacova S."/>
            <person name="Villalvazo M."/>
            <person name="Haas B.J."/>
            <person name="Pertea M."/>
            <person name="Feldblyum T.V."/>
            <person name="Utterback T.R."/>
            <person name="Shu C.L."/>
            <person name="Osoegawa K."/>
            <person name="de Jong P.J."/>
            <person name="Hrdy I."/>
            <person name="Horvathova L."/>
            <person name="Zubacova Z."/>
            <person name="Dolezal P."/>
            <person name="Malik S.B."/>
            <person name="Logsdon J.M. Jr."/>
            <person name="Henze K."/>
            <person name="Gupta A."/>
            <person name="Wang C.C."/>
            <person name="Dunne R.L."/>
            <person name="Upcroft J.A."/>
            <person name="Upcroft P."/>
            <person name="White O."/>
            <person name="Salzberg S.L."/>
            <person name="Tang P."/>
            <person name="Chiu C.-H."/>
            <person name="Lee Y.-S."/>
            <person name="Embley T.M."/>
            <person name="Coombs G.H."/>
            <person name="Mottram J.C."/>
            <person name="Tachezy J."/>
            <person name="Fraser-Liggett C.M."/>
            <person name="Johnson P.J."/>
        </authorList>
    </citation>
    <scope>NUCLEOTIDE SEQUENCE [LARGE SCALE GENOMIC DNA]</scope>
    <source>
        <strain evidence="3">G3</strain>
    </source>
</reference>
<dbReference type="KEGG" id="tva:5469018"/>
<feature type="region of interest" description="Disordered" evidence="1">
    <location>
        <begin position="516"/>
        <end position="543"/>
    </location>
</feature>
<evidence type="ECO:0000313" key="4">
    <source>
        <dbReference type="Proteomes" id="UP000001542"/>
    </source>
</evidence>